<name>A0AAV7QX95_PLEWA</name>
<protein>
    <submittedName>
        <fullName evidence="2">Uncharacterized protein</fullName>
    </submittedName>
</protein>
<feature type="compositionally biased region" description="Basic and acidic residues" evidence="1">
    <location>
        <begin position="67"/>
        <end position="78"/>
    </location>
</feature>
<gene>
    <name evidence="2" type="ORF">NDU88_010104</name>
</gene>
<dbReference type="AlphaFoldDB" id="A0AAV7QX95"/>
<dbReference type="EMBL" id="JANPWB010000010">
    <property type="protein sequence ID" value="KAJ1143800.1"/>
    <property type="molecule type" value="Genomic_DNA"/>
</dbReference>
<keyword evidence="3" id="KW-1185">Reference proteome</keyword>
<evidence type="ECO:0000313" key="2">
    <source>
        <dbReference type="EMBL" id="KAJ1143800.1"/>
    </source>
</evidence>
<proteinExistence type="predicted"/>
<sequence length="123" mass="13343">MSHSYFAARSVATDGYVGAACVDALFSGKKDAQSGGLEPRGPGCAIGLLRADCVVGHRSGGVWLPGADDRKRGPKTAERSGTACMPHSGRWRTVENRRYREMRCVEEARRAMREGTECVRALE</sequence>
<feature type="region of interest" description="Disordered" evidence="1">
    <location>
        <begin position="65"/>
        <end position="86"/>
    </location>
</feature>
<accession>A0AAV7QX95</accession>
<dbReference type="Proteomes" id="UP001066276">
    <property type="component" value="Chromosome 6"/>
</dbReference>
<reference evidence="2" key="1">
    <citation type="journal article" date="2022" name="bioRxiv">
        <title>Sequencing and chromosome-scale assembly of the giantPleurodeles waltlgenome.</title>
        <authorList>
            <person name="Brown T."/>
            <person name="Elewa A."/>
            <person name="Iarovenko S."/>
            <person name="Subramanian E."/>
            <person name="Araus A.J."/>
            <person name="Petzold A."/>
            <person name="Susuki M."/>
            <person name="Suzuki K.-i.T."/>
            <person name="Hayashi T."/>
            <person name="Toyoda A."/>
            <person name="Oliveira C."/>
            <person name="Osipova E."/>
            <person name="Leigh N.D."/>
            <person name="Simon A."/>
            <person name="Yun M.H."/>
        </authorList>
    </citation>
    <scope>NUCLEOTIDE SEQUENCE</scope>
    <source>
        <strain evidence="2">20211129_DDA</strain>
        <tissue evidence="2">Liver</tissue>
    </source>
</reference>
<comment type="caution">
    <text evidence="2">The sequence shown here is derived from an EMBL/GenBank/DDBJ whole genome shotgun (WGS) entry which is preliminary data.</text>
</comment>
<organism evidence="2 3">
    <name type="scientific">Pleurodeles waltl</name>
    <name type="common">Iberian ribbed newt</name>
    <dbReference type="NCBI Taxonomy" id="8319"/>
    <lineage>
        <taxon>Eukaryota</taxon>
        <taxon>Metazoa</taxon>
        <taxon>Chordata</taxon>
        <taxon>Craniata</taxon>
        <taxon>Vertebrata</taxon>
        <taxon>Euteleostomi</taxon>
        <taxon>Amphibia</taxon>
        <taxon>Batrachia</taxon>
        <taxon>Caudata</taxon>
        <taxon>Salamandroidea</taxon>
        <taxon>Salamandridae</taxon>
        <taxon>Pleurodelinae</taxon>
        <taxon>Pleurodeles</taxon>
    </lineage>
</organism>
<evidence type="ECO:0000256" key="1">
    <source>
        <dbReference type="SAM" id="MobiDB-lite"/>
    </source>
</evidence>
<evidence type="ECO:0000313" key="3">
    <source>
        <dbReference type="Proteomes" id="UP001066276"/>
    </source>
</evidence>